<accession>A0AAD5TVG4</accession>
<sequence>NHRIYFISKSDTTQDLLLQRKKTTVLGMLKIGNKNLFAMDDFGRHIQISPLCVLDFYVPEKCQRKGYGKKLFDFMLKIEKEIPAHLAYDRPSPKLVSFLMKHYHLSKQIPQANKFLIFKEFGLNEMENIEYSKKNQYINGKITKYKLEPLIPYYKHCLSREKIENEYLKNAVADLKEKSSTDVTGINNNTAKENELNDNQKSAESSSTANFNENSRNNQQPVDLPKSVNLIQGRELQLVRRLLVREKEEQQQQQRYKCFGNALPLPSIRDLRGGAASLLGSYSGTGDGIAVGRLRRAKIESQMNKLENRTFGLPSGFGMHKRLNKINLSVSEKI</sequence>
<name>A0AAD5TVG4_9FUNG</name>
<dbReference type="Pfam" id="PF05301">
    <property type="entry name" value="Acetyltransf_16"/>
    <property type="match status" value="1"/>
</dbReference>
<keyword evidence="1" id="KW-0808">Transferase</keyword>
<feature type="region of interest" description="Disordered" evidence="3">
    <location>
        <begin position="182"/>
        <end position="224"/>
    </location>
</feature>
<proteinExistence type="predicted"/>
<reference evidence="5" key="1">
    <citation type="submission" date="2020-05" db="EMBL/GenBank/DDBJ databases">
        <title>Phylogenomic resolution of chytrid fungi.</title>
        <authorList>
            <person name="Stajich J.E."/>
            <person name="Amses K."/>
            <person name="Simmons R."/>
            <person name="Seto K."/>
            <person name="Myers J."/>
            <person name="Bonds A."/>
            <person name="Quandt C.A."/>
            <person name="Barry K."/>
            <person name="Liu P."/>
            <person name="Grigoriev I."/>
            <person name="Longcore J.E."/>
            <person name="James T.Y."/>
        </authorList>
    </citation>
    <scope>NUCLEOTIDE SEQUENCE</scope>
    <source>
        <strain evidence="5">JEL0476</strain>
    </source>
</reference>
<feature type="non-terminal residue" evidence="5">
    <location>
        <position position="334"/>
    </location>
</feature>
<keyword evidence="2" id="KW-0012">Acyltransferase</keyword>
<evidence type="ECO:0000259" key="4">
    <source>
        <dbReference type="PROSITE" id="PS51730"/>
    </source>
</evidence>
<evidence type="ECO:0000313" key="5">
    <source>
        <dbReference type="EMBL" id="KAJ3209898.1"/>
    </source>
</evidence>
<dbReference type="Gene3D" id="3.40.630.30">
    <property type="match status" value="1"/>
</dbReference>
<dbReference type="EMBL" id="JADGJW010000918">
    <property type="protein sequence ID" value="KAJ3209898.1"/>
    <property type="molecule type" value="Genomic_DNA"/>
</dbReference>
<dbReference type="GO" id="GO:0005874">
    <property type="term" value="C:microtubule"/>
    <property type="evidence" value="ECO:0007669"/>
    <property type="project" value="InterPro"/>
</dbReference>
<dbReference type="PANTHER" id="PTHR12327">
    <property type="entry name" value="ALPHA-TUBULIN N-ACETYLTRANSFERASE 1"/>
    <property type="match status" value="1"/>
</dbReference>
<comment type="caution">
    <text evidence="5">The sequence shown here is derived from an EMBL/GenBank/DDBJ whole genome shotgun (WGS) entry which is preliminary data.</text>
</comment>
<dbReference type="CDD" id="cd04301">
    <property type="entry name" value="NAT_SF"/>
    <property type="match status" value="1"/>
</dbReference>
<feature type="compositionally biased region" description="Polar residues" evidence="3">
    <location>
        <begin position="182"/>
        <end position="221"/>
    </location>
</feature>
<evidence type="ECO:0000256" key="2">
    <source>
        <dbReference type="ARBA" id="ARBA00023315"/>
    </source>
</evidence>
<dbReference type="AlphaFoldDB" id="A0AAD5TVG4"/>
<feature type="domain" description="N-acetyltransferase" evidence="4">
    <location>
        <begin position="1"/>
        <end position="122"/>
    </location>
</feature>
<evidence type="ECO:0000256" key="3">
    <source>
        <dbReference type="SAM" id="MobiDB-lite"/>
    </source>
</evidence>
<dbReference type="InterPro" id="IPR038746">
    <property type="entry name" value="Atat"/>
</dbReference>
<dbReference type="PANTHER" id="PTHR12327:SF0">
    <property type="entry name" value="ALPHA-TUBULIN N-ACETYLTRANSFERASE 1"/>
    <property type="match status" value="1"/>
</dbReference>
<evidence type="ECO:0000256" key="1">
    <source>
        <dbReference type="ARBA" id="ARBA00022679"/>
    </source>
</evidence>
<dbReference type="Proteomes" id="UP001211065">
    <property type="component" value="Unassembled WGS sequence"/>
</dbReference>
<organism evidence="5 6">
    <name type="scientific">Clydaea vesicula</name>
    <dbReference type="NCBI Taxonomy" id="447962"/>
    <lineage>
        <taxon>Eukaryota</taxon>
        <taxon>Fungi</taxon>
        <taxon>Fungi incertae sedis</taxon>
        <taxon>Chytridiomycota</taxon>
        <taxon>Chytridiomycota incertae sedis</taxon>
        <taxon>Chytridiomycetes</taxon>
        <taxon>Lobulomycetales</taxon>
        <taxon>Lobulomycetaceae</taxon>
        <taxon>Clydaea</taxon>
    </lineage>
</organism>
<dbReference type="InterPro" id="IPR007965">
    <property type="entry name" value="GNAT_ATAT"/>
</dbReference>
<evidence type="ECO:0000313" key="6">
    <source>
        <dbReference type="Proteomes" id="UP001211065"/>
    </source>
</evidence>
<gene>
    <name evidence="5" type="primary">ATAT1</name>
    <name evidence="5" type="ORF">HK099_008404</name>
</gene>
<dbReference type="PROSITE" id="PS51730">
    <property type="entry name" value="GNAT_ATAT"/>
    <property type="match status" value="1"/>
</dbReference>
<keyword evidence="6" id="KW-1185">Reference proteome</keyword>
<dbReference type="GO" id="GO:0019799">
    <property type="term" value="F:tubulin N-acetyltransferase activity"/>
    <property type="evidence" value="ECO:0007669"/>
    <property type="project" value="InterPro"/>
</dbReference>
<protein>
    <submittedName>
        <fullName evidence="5">Alpha-tubulin N-acetyltransferase 1</fullName>
    </submittedName>
</protein>